<dbReference type="InterPro" id="IPR022608">
    <property type="entry name" value="Tscrpt_reg_SplA"/>
</dbReference>
<gene>
    <name evidence="1" type="ORF">I7822_14445</name>
</gene>
<dbReference type="Proteomes" id="UP000663981">
    <property type="component" value="Unassembled WGS sequence"/>
</dbReference>
<dbReference type="EMBL" id="JAGDEL010000010">
    <property type="protein sequence ID" value="MBO1512854.1"/>
    <property type="molecule type" value="Genomic_DNA"/>
</dbReference>
<evidence type="ECO:0000313" key="2">
    <source>
        <dbReference type="Proteomes" id="UP000663981"/>
    </source>
</evidence>
<dbReference type="Pfam" id="PF11132">
    <property type="entry name" value="SplA"/>
    <property type="match status" value="1"/>
</dbReference>
<protein>
    <submittedName>
        <fullName evidence="1">Uncharacterized protein</fullName>
    </submittedName>
</protein>
<accession>A0ABS3N3S1</accession>
<reference evidence="1 2" key="1">
    <citation type="submission" date="2021-03" db="EMBL/GenBank/DDBJ databases">
        <title>Whole genome sequence of Metabacillus bambusae BG109.</title>
        <authorList>
            <person name="Jeong J.W."/>
        </authorList>
    </citation>
    <scope>NUCLEOTIDE SEQUENCE [LARGE SCALE GENOMIC DNA]</scope>
    <source>
        <strain evidence="1 2">BG109</strain>
    </source>
</reference>
<evidence type="ECO:0000313" key="1">
    <source>
        <dbReference type="EMBL" id="MBO1512854.1"/>
    </source>
</evidence>
<name>A0ABS3N3S1_9BACI</name>
<comment type="caution">
    <text evidence="1">The sequence shown here is derived from an EMBL/GenBank/DDBJ whole genome shotgun (WGS) entry which is preliminary data.</text>
</comment>
<keyword evidence="2" id="KW-1185">Reference proteome</keyword>
<organism evidence="1 2">
    <name type="scientific">Metabacillus bambusae</name>
    <dbReference type="NCBI Taxonomy" id="2795218"/>
    <lineage>
        <taxon>Bacteria</taxon>
        <taxon>Bacillati</taxon>
        <taxon>Bacillota</taxon>
        <taxon>Bacilli</taxon>
        <taxon>Bacillales</taxon>
        <taxon>Bacillaceae</taxon>
        <taxon>Metabacillus</taxon>
    </lineage>
</organism>
<dbReference type="RefSeq" id="WP_207979319.1">
    <property type="nucleotide sequence ID" value="NZ_JAGDEL010000010.1"/>
</dbReference>
<proteinExistence type="predicted"/>
<sequence>MFPKDEEFYDNEVFAQAEVVPHPKEENRSALILTQSYHLLSNDDLSVGDNSSND</sequence>